<evidence type="ECO:0000256" key="8">
    <source>
        <dbReference type="SAM" id="Phobius"/>
    </source>
</evidence>
<dbReference type="AlphaFoldDB" id="A0A1I0WHM6"/>
<dbReference type="EMBL" id="FOJW01000003">
    <property type="protein sequence ID" value="SFA87493.1"/>
    <property type="molecule type" value="Genomic_DNA"/>
</dbReference>
<dbReference type="Pfam" id="PF00015">
    <property type="entry name" value="MCPsignal"/>
    <property type="match status" value="1"/>
</dbReference>
<feature type="compositionally biased region" description="Polar residues" evidence="7">
    <location>
        <begin position="341"/>
        <end position="356"/>
    </location>
</feature>
<keyword evidence="3 8" id="KW-0472">Membrane</keyword>
<evidence type="ECO:0000256" key="5">
    <source>
        <dbReference type="ARBA" id="ARBA00029447"/>
    </source>
</evidence>
<feature type="region of interest" description="Disordered" evidence="7">
    <location>
        <begin position="336"/>
        <end position="356"/>
    </location>
</feature>
<dbReference type="Pfam" id="PF00672">
    <property type="entry name" value="HAMP"/>
    <property type="match status" value="1"/>
</dbReference>
<feature type="compositionally biased region" description="Low complexity" evidence="7">
    <location>
        <begin position="531"/>
        <end position="542"/>
    </location>
</feature>
<feature type="region of interest" description="Disordered" evidence="7">
    <location>
        <begin position="523"/>
        <end position="546"/>
    </location>
</feature>
<evidence type="ECO:0000256" key="7">
    <source>
        <dbReference type="SAM" id="MobiDB-lite"/>
    </source>
</evidence>
<evidence type="ECO:0000259" key="10">
    <source>
        <dbReference type="PROSITE" id="PS50885"/>
    </source>
</evidence>
<dbReference type="SMART" id="SM00283">
    <property type="entry name" value="MA"/>
    <property type="match status" value="1"/>
</dbReference>
<dbReference type="CDD" id="cd06225">
    <property type="entry name" value="HAMP"/>
    <property type="match status" value="1"/>
</dbReference>
<dbReference type="GO" id="GO:0007165">
    <property type="term" value="P:signal transduction"/>
    <property type="evidence" value="ECO:0007669"/>
    <property type="project" value="UniProtKB-KW"/>
</dbReference>
<feature type="transmembrane region" description="Helical" evidence="8">
    <location>
        <begin position="188"/>
        <end position="209"/>
    </location>
</feature>
<keyword evidence="4 6" id="KW-0807">Transducer</keyword>
<dbReference type="RefSeq" id="WP_244535666.1">
    <property type="nucleotide sequence ID" value="NZ_FOJW01000003.1"/>
</dbReference>
<comment type="subcellular location">
    <subcellularLocation>
        <location evidence="1">Cell membrane</location>
    </subcellularLocation>
</comment>
<evidence type="ECO:0000256" key="1">
    <source>
        <dbReference type="ARBA" id="ARBA00004236"/>
    </source>
</evidence>
<dbReference type="Gene3D" id="1.10.287.950">
    <property type="entry name" value="Methyl-accepting chemotaxis protein"/>
    <property type="match status" value="1"/>
</dbReference>
<comment type="similarity">
    <text evidence="5">Belongs to the methyl-accepting chemotaxis (MCP) protein family.</text>
</comment>
<dbReference type="PROSITE" id="PS50885">
    <property type="entry name" value="HAMP"/>
    <property type="match status" value="1"/>
</dbReference>
<dbReference type="CDD" id="cd11386">
    <property type="entry name" value="MCP_signal"/>
    <property type="match status" value="1"/>
</dbReference>
<evidence type="ECO:0000256" key="2">
    <source>
        <dbReference type="ARBA" id="ARBA00022475"/>
    </source>
</evidence>
<organism evidence="11 12">
    <name type="scientific">Lentibacillus halodurans</name>
    <dbReference type="NCBI Taxonomy" id="237679"/>
    <lineage>
        <taxon>Bacteria</taxon>
        <taxon>Bacillati</taxon>
        <taxon>Bacillota</taxon>
        <taxon>Bacilli</taxon>
        <taxon>Bacillales</taxon>
        <taxon>Bacillaceae</taxon>
        <taxon>Lentibacillus</taxon>
    </lineage>
</organism>
<dbReference type="InterPro" id="IPR003660">
    <property type="entry name" value="HAMP_dom"/>
</dbReference>
<dbReference type="SUPFAM" id="SSF58104">
    <property type="entry name" value="Methyl-accepting chemotaxis protein (MCP) signaling domain"/>
    <property type="match status" value="1"/>
</dbReference>
<accession>A0A1I0WHM6</accession>
<dbReference type="GO" id="GO:0005886">
    <property type="term" value="C:plasma membrane"/>
    <property type="evidence" value="ECO:0007669"/>
    <property type="project" value="UniProtKB-SubCell"/>
</dbReference>
<feature type="domain" description="Methyl-accepting transducer" evidence="9">
    <location>
        <begin position="283"/>
        <end position="533"/>
    </location>
</feature>
<feature type="domain" description="HAMP" evidence="10">
    <location>
        <begin position="211"/>
        <end position="264"/>
    </location>
</feature>
<keyword evidence="8" id="KW-0812">Transmembrane</keyword>
<dbReference type="InterPro" id="IPR004089">
    <property type="entry name" value="MCPsignal_dom"/>
</dbReference>
<dbReference type="PANTHER" id="PTHR32089">
    <property type="entry name" value="METHYL-ACCEPTING CHEMOTAXIS PROTEIN MCPB"/>
    <property type="match status" value="1"/>
</dbReference>
<sequence>MFRKFKFKNVKIGWKYGFVLCLIFILIGISTAFVSKLIADIGDDVDVLEQRGDRAITLTEMGSLIRSKSIRIANYQQEPDQAIIDDYEQRRETLDSLKADMADKMTTTEQQELFDKVAANDARMDELFHDYIITAIDQDKPLTAEDYVVQADNLRGKTVDMLEELRTIVNDQRDEAITNVEENQELTYIVQIALILSSILIGSVLVFWVTRNISHNLNQVVDFSTNIANGNLSADSIDYDGHDEIGKLAYAMNRMSDNLRSIIQQVSHVSQSVTSQSEELTHSANEVKSGSEQIAGTMQELASGSENQANKSSELSTAMGSFAAKVKEANENGELVHHASNEVQSMTSEGSRLMETSSHQMAKIDRIVQEAVQKVHGLDAQSQEISKLVSVIKDIADQTNLLSLNAAIEAARAGEHGKGFAVVADEVRKLSEQVSDSVTDITDIVKNIQNESSMVAESLQGGYQEVEQGTSQINTTEETFKGISMFVTEMSTHIQTVSRNLSEMASNSQQMNSSIQEIAAVSEESAAGIEQTSASSQQTSSSMEEVASSANDLAKLAEELNGLVHQFKL</sequence>
<evidence type="ECO:0000256" key="4">
    <source>
        <dbReference type="ARBA" id="ARBA00023224"/>
    </source>
</evidence>
<dbReference type="SMART" id="SM00304">
    <property type="entry name" value="HAMP"/>
    <property type="match status" value="1"/>
</dbReference>
<proteinExistence type="inferred from homology"/>
<evidence type="ECO:0000259" key="9">
    <source>
        <dbReference type="PROSITE" id="PS50111"/>
    </source>
</evidence>
<evidence type="ECO:0000313" key="11">
    <source>
        <dbReference type="EMBL" id="SFA87493.1"/>
    </source>
</evidence>
<reference evidence="11 12" key="1">
    <citation type="submission" date="2016-10" db="EMBL/GenBank/DDBJ databases">
        <authorList>
            <person name="de Groot N.N."/>
        </authorList>
    </citation>
    <scope>NUCLEOTIDE SEQUENCE [LARGE SCALE GENOMIC DNA]</scope>
    <source>
        <strain evidence="11 12">CGMCC 1.3702</strain>
    </source>
</reference>
<gene>
    <name evidence="11" type="ORF">SAMN04488072_1036</name>
</gene>
<evidence type="ECO:0000313" key="12">
    <source>
        <dbReference type="Proteomes" id="UP000198642"/>
    </source>
</evidence>
<keyword evidence="8" id="KW-1133">Transmembrane helix</keyword>
<keyword evidence="2" id="KW-1003">Cell membrane</keyword>
<dbReference type="PROSITE" id="PS50111">
    <property type="entry name" value="CHEMOTAXIS_TRANSDUC_2"/>
    <property type="match status" value="1"/>
</dbReference>
<evidence type="ECO:0000256" key="6">
    <source>
        <dbReference type="PROSITE-ProRule" id="PRU00284"/>
    </source>
</evidence>
<evidence type="ECO:0000256" key="3">
    <source>
        <dbReference type="ARBA" id="ARBA00023136"/>
    </source>
</evidence>
<dbReference type="Proteomes" id="UP000198642">
    <property type="component" value="Unassembled WGS sequence"/>
</dbReference>
<dbReference type="PANTHER" id="PTHR32089:SF112">
    <property type="entry name" value="LYSOZYME-LIKE PROTEIN-RELATED"/>
    <property type="match status" value="1"/>
</dbReference>
<dbReference type="STRING" id="237679.SAMN04488072_1036"/>
<name>A0A1I0WHM6_9BACI</name>
<protein>
    <submittedName>
        <fullName evidence="11">Methyl-accepting chemotaxis protein</fullName>
    </submittedName>
</protein>
<keyword evidence="12" id="KW-1185">Reference proteome</keyword>